<evidence type="ECO:0000259" key="10">
    <source>
        <dbReference type="Pfam" id="PF00155"/>
    </source>
</evidence>
<keyword evidence="12" id="KW-1185">Reference proteome</keyword>
<dbReference type="PANTHER" id="PTHR43643:SF3">
    <property type="entry name" value="HISTIDINOL-PHOSPHATE AMINOTRANSFERASE"/>
    <property type="match status" value="1"/>
</dbReference>
<evidence type="ECO:0000256" key="2">
    <source>
        <dbReference type="ARBA" id="ARBA00005011"/>
    </source>
</evidence>
<dbReference type="GO" id="GO:0004400">
    <property type="term" value="F:histidinol-phosphate transaminase activity"/>
    <property type="evidence" value="ECO:0007669"/>
    <property type="project" value="UniProtKB-UniRule"/>
</dbReference>
<evidence type="ECO:0000256" key="9">
    <source>
        <dbReference type="HAMAP-Rule" id="MF_01023"/>
    </source>
</evidence>
<evidence type="ECO:0000256" key="6">
    <source>
        <dbReference type="ARBA" id="ARBA00022679"/>
    </source>
</evidence>
<comment type="similarity">
    <text evidence="3 9">Belongs to the class-II pyridoxal-phosphate-dependent aminotransferase family. Histidinol-phosphate aminotransferase subfamily.</text>
</comment>
<protein>
    <recommendedName>
        <fullName evidence="9">Histidinol-phosphate aminotransferase</fullName>
        <ecNumber evidence="9">2.6.1.9</ecNumber>
    </recommendedName>
    <alternativeName>
        <fullName evidence="9">Imidazole acetol-phosphate transaminase</fullName>
    </alternativeName>
</protein>
<dbReference type="NCBIfam" id="TIGR01141">
    <property type="entry name" value="hisC"/>
    <property type="match status" value="1"/>
</dbReference>
<name>A0A222MVB3_9BACT</name>
<comment type="pathway">
    <text evidence="2 9">Amino-acid biosynthesis; L-histidine biosynthesis; L-histidine from 5-phospho-alpha-D-ribose 1-diphosphate: step 7/9.</text>
</comment>
<evidence type="ECO:0000256" key="4">
    <source>
        <dbReference type="ARBA" id="ARBA00011738"/>
    </source>
</evidence>
<feature type="modified residue" description="N6-(pyridoxal phosphate)lysine" evidence="9">
    <location>
        <position position="226"/>
    </location>
</feature>
<dbReference type="InterPro" id="IPR015424">
    <property type="entry name" value="PyrdxlP-dep_Trfase"/>
</dbReference>
<reference evidence="11 12" key="1">
    <citation type="submission" date="2017-07" db="EMBL/GenBank/DDBJ databases">
        <title>Analysis of two Campylobacter avium genomes and identification of a novel hippuricase gene.</title>
        <authorList>
            <person name="Miller W.G."/>
            <person name="Chapman M.H."/>
            <person name="Yee E."/>
            <person name="Revez J."/>
            <person name="Bono J.L."/>
            <person name="Rossi M."/>
        </authorList>
    </citation>
    <scope>NUCLEOTIDE SEQUENCE [LARGE SCALE GENOMIC DNA]</scope>
    <source>
        <strain evidence="11 12">LMG 24591</strain>
    </source>
</reference>
<keyword evidence="7 9" id="KW-0663">Pyridoxal phosphate</keyword>
<keyword evidence="5 9" id="KW-0032">Aminotransferase</keyword>
<gene>
    <name evidence="9 11" type="primary">hisC</name>
    <name evidence="11" type="ORF">CAV_0177</name>
</gene>
<proteinExistence type="inferred from homology"/>
<evidence type="ECO:0000256" key="1">
    <source>
        <dbReference type="ARBA" id="ARBA00001933"/>
    </source>
</evidence>
<dbReference type="HAMAP" id="MF_01023">
    <property type="entry name" value="HisC_aminotrans_2"/>
    <property type="match status" value="1"/>
</dbReference>
<keyword evidence="9" id="KW-0028">Amino-acid biosynthesis</keyword>
<comment type="catalytic activity">
    <reaction evidence="8 9">
        <text>L-histidinol phosphate + 2-oxoglutarate = 3-(imidazol-4-yl)-2-oxopropyl phosphate + L-glutamate</text>
        <dbReference type="Rhea" id="RHEA:23744"/>
        <dbReference type="ChEBI" id="CHEBI:16810"/>
        <dbReference type="ChEBI" id="CHEBI:29985"/>
        <dbReference type="ChEBI" id="CHEBI:57766"/>
        <dbReference type="ChEBI" id="CHEBI:57980"/>
        <dbReference type="EC" id="2.6.1.9"/>
    </reaction>
</comment>
<evidence type="ECO:0000313" key="12">
    <source>
        <dbReference type="Proteomes" id="UP000201169"/>
    </source>
</evidence>
<dbReference type="AlphaFoldDB" id="A0A222MVB3"/>
<keyword evidence="9" id="KW-0368">Histidine biosynthesis</keyword>
<dbReference type="Pfam" id="PF00155">
    <property type="entry name" value="Aminotran_1_2"/>
    <property type="match status" value="1"/>
</dbReference>
<keyword evidence="6 9" id="KW-0808">Transferase</keyword>
<evidence type="ECO:0000256" key="3">
    <source>
        <dbReference type="ARBA" id="ARBA00007970"/>
    </source>
</evidence>
<dbReference type="EC" id="2.6.1.9" evidence="9"/>
<evidence type="ECO:0000256" key="8">
    <source>
        <dbReference type="ARBA" id="ARBA00047481"/>
    </source>
</evidence>
<dbReference type="GO" id="GO:0000105">
    <property type="term" value="P:L-histidine biosynthetic process"/>
    <property type="evidence" value="ECO:0007669"/>
    <property type="project" value="UniProtKB-UniRule"/>
</dbReference>
<dbReference type="Gene3D" id="3.90.1150.10">
    <property type="entry name" value="Aspartate Aminotransferase, domain 1"/>
    <property type="match status" value="1"/>
</dbReference>
<dbReference type="UniPathway" id="UPA00031">
    <property type="reaction ID" value="UER00012"/>
</dbReference>
<comment type="cofactor">
    <cofactor evidence="1 9">
        <name>pyridoxal 5'-phosphate</name>
        <dbReference type="ChEBI" id="CHEBI:597326"/>
    </cofactor>
</comment>
<evidence type="ECO:0000256" key="5">
    <source>
        <dbReference type="ARBA" id="ARBA00022576"/>
    </source>
</evidence>
<sequence>MNFNAYLNDLPIYEPGKDIEAVAKEYGVKEVIKLASNENALGTSLKVVETIKQNAHLAHLYPDDNMSELKEKLARKHEVKVSNLIIGAGSDQIIEFISHAKLNSKNAYLQCGISFAMYEIYAKHCQAKAYKTASKTHNLKELKELYAKHKEEIKLVYLCVPNNPLGECLDKDEIYEFISFCDEDCIVVLDCAYNDYAAFKDPKKKIEAKDLLAKFSNVLYLATFSKLYALGGLRLGYGIANEEIIKTLYKIRAPFNVTNLSLKAGLAALDDEDFVKKSLETNLSELKRYEDFAKKMQISYIDSYTNFITYTFDEKNSGDLCEKLLKKGIIIRNLQSYGMNAVRITIGTSKNNDRFFDEFAKIYKL</sequence>
<evidence type="ECO:0000313" key="11">
    <source>
        <dbReference type="EMBL" id="ASQ29849.1"/>
    </source>
</evidence>
<dbReference type="InterPro" id="IPR004839">
    <property type="entry name" value="Aminotransferase_I/II_large"/>
</dbReference>
<dbReference type="PANTHER" id="PTHR43643">
    <property type="entry name" value="HISTIDINOL-PHOSPHATE AMINOTRANSFERASE 2"/>
    <property type="match status" value="1"/>
</dbReference>
<dbReference type="OrthoDB" id="9813612at2"/>
<dbReference type="GO" id="GO:0030170">
    <property type="term" value="F:pyridoxal phosphate binding"/>
    <property type="evidence" value="ECO:0007669"/>
    <property type="project" value="InterPro"/>
</dbReference>
<organism evidence="11 12">
    <name type="scientific">Campylobacter avium LMG 24591</name>
    <dbReference type="NCBI Taxonomy" id="522484"/>
    <lineage>
        <taxon>Bacteria</taxon>
        <taxon>Pseudomonadati</taxon>
        <taxon>Campylobacterota</taxon>
        <taxon>Epsilonproteobacteria</taxon>
        <taxon>Campylobacterales</taxon>
        <taxon>Campylobacteraceae</taxon>
        <taxon>Campylobacter</taxon>
    </lineage>
</organism>
<dbReference type="CDD" id="cd00609">
    <property type="entry name" value="AAT_like"/>
    <property type="match status" value="1"/>
</dbReference>
<dbReference type="Gene3D" id="3.40.640.10">
    <property type="entry name" value="Type I PLP-dependent aspartate aminotransferase-like (Major domain)"/>
    <property type="match status" value="1"/>
</dbReference>
<dbReference type="Proteomes" id="UP000201169">
    <property type="component" value="Chromosome"/>
</dbReference>
<dbReference type="InterPro" id="IPR050106">
    <property type="entry name" value="HistidinolP_aminotransfase"/>
</dbReference>
<comment type="subunit">
    <text evidence="4 9">Homodimer.</text>
</comment>
<dbReference type="InterPro" id="IPR015422">
    <property type="entry name" value="PyrdxlP-dep_Trfase_small"/>
</dbReference>
<dbReference type="InterPro" id="IPR015421">
    <property type="entry name" value="PyrdxlP-dep_Trfase_major"/>
</dbReference>
<dbReference type="InterPro" id="IPR005861">
    <property type="entry name" value="HisP_aminotrans"/>
</dbReference>
<dbReference type="SUPFAM" id="SSF53383">
    <property type="entry name" value="PLP-dependent transferases"/>
    <property type="match status" value="1"/>
</dbReference>
<evidence type="ECO:0000256" key="7">
    <source>
        <dbReference type="ARBA" id="ARBA00022898"/>
    </source>
</evidence>
<feature type="domain" description="Aminotransferase class I/classII large" evidence="10">
    <location>
        <begin position="30"/>
        <end position="357"/>
    </location>
</feature>
<dbReference type="RefSeq" id="WP_094324645.1">
    <property type="nucleotide sequence ID" value="NZ_CP022347.1"/>
</dbReference>
<accession>A0A222MVB3</accession>
<dbReference type="KEGG" id="cavi:CAV_0177"/>
<dbReference type="EMBL" id="CP022347">
    <property type="protein sequence ID" value="ASQ29849.1"/>
    <property type="molecule type" value="Genomic_DNA"/>
</dbReference>